<proteinExistence type="predicted"/>
<dbReference type="Proteomes" id="UP000245207">
    <property type="component" value="Unassembled WGS sequence"/>
</dbReference>
<dbReference type="GO" id="GO:0004385">
    <property type="term" value="F:GMP kinase activity"/>
    <property type="evidence" value="ECO:0007669"/>
    <property type="project" value="TreeGrafter"/>
</dbReference>
<gene>
    <name evidence="2" type="ORF">CTI12_AA181360</name>
</gene>
<sequence>MMRVDIKGVATLRKILGDFVVFVFLVTKSECELVNRKKESKASLLVRVATAKEELRQMKNFDYVVVNVEGKLANCVKTVKSIIDADKAKAAIVNKNDYTRLHPGFRCAFLTKVGRVFVLEKLMLNIAHRRKWCVEYEMNASDIRGIIVSVNKRTEEDKRNTANNCKECKMVLIVEAEDQHTFGEILTENKGHKKNETVAYITMLKELLLFNEYTRYR</sequence>
<dbReference type="SUPFAM" id="SSF52540">
    <property type="entry name" value="P-loop containing nucleoside triphosphate hydrolases"/>
    <property type="match status" value="1"/>
</dbReference>
<dbReference type="Gene3D" id="3.40.50.300">
    <property type="entry name" value="P-loop containing nucleotide triphosphate hydrolases"/>
    <property type="match status" value="1"/>
</dbReference>
<name>A0A2U1P8N5_ARTAN</name>
<accession>A0A2U1P8N5</accession>
<keyword evidence="3" id="KW-1185">Reference proteome</keyword>
<evidence type="ECO:0000259" key="1">
    <source>
        <dbReference type="PROSITE" id="PS50052"/>
    </source>
</evidence>
<dbReference type="PROSITE" id="PS50052">
    <property type="entry name" value="GUANYLATE_KINASE_2"/>
    <property type="match status" value="1"/>
</dbReference>
<evidence type="ECO:0000313" key="3">
    <source>
        <dbReference type="Proteomes" id="UP000245207"/>
    </source>
</evidence>
<comment type="caution">
    <text evidence="2">The sequence shown here is derived from an EMBL/GenBank/DDBJ whole genome shotgun (WGS) entry which is preliminary data.</text>
</comment>
<dbReference type="InterPro" id="IPR027417">
    <property type="entry name" value="P-loop_NTPase"/>
</dbReference>
<dbReference type="EMBL" id="PKPP01001509">
    <property type="protein sequence ID" value="PWA82113.1"/>
    <property type="molecule type" value="Genomic_DNA"/>
</dbReference>
<dbReference type="OrthoDB" id="6334211at2759"/>
<keyword evidence="2" id="KW-0418">Kinase</keyword>
<dbReference type="STRING" id="35608.A0A2U1P8N5"/>
<dbReference type="PANTHER" id="PTHR23117">
    <property type="entry name" value="GUANYLATE KINASE-RELATED"/>
    <property type="match status" value="1"/>
</dbReference>
<dbReference type="InterPro" id="IPR008144">
    <property type="entry name" value="Guanylate_kin-like_dom"/>
</dbReference>
<dbReference type="PANTHER" id="PTHR23117:SF13">
    <property type="entry name" value="GUANYLATE KINASE"/>
    <property type="match status" value="1"/>
</dbReference>
<organism evidence="2 3">
    <name type="scientific">Artemisia annua</name>
    <name type="common">Sweet wormwood</name>
    <dbReference type="NCBI Taxonomy" id="35608"/>
    <lineage>
        <taxon>Eukaryota</taxon>
        <taxon>Viridiplantae</taxon>
        <taxon>Streptophyta</taxon>
        <taxon>Embryophyta</taxon>
        <taxon>Tracheophyta</taxon>
        <taxon>Spermatophyta</taxon>
        <taxon>Magnoliopsida</taxon>
        <taxon>eudicotyledons</taxon>
        <taxon>Gunneridae</taxon>
        <taxon>Pentapetalae</taxon>
        <taxon>asterids</taxon>
        <taxon>campanulids</taxon>
        <taxon>Asterales</taxon>
        <taxon>Asteraceae</taxon>
        <taxon>Asteroideae</taxon>
        <taxon>Anthemideae</taxon>
        <taxon>Artemisiinae</taxon>
        <taxon>Artemisia</taxon>
    </lineage>
</organism>
<keyword evidence="2" id="KW-0808">Transferase</keyword>
<dbReference type="GO" id="GO:0005829">
    <property type="term" value="C:cytosol"/>
    <property type="evidence" value="ECO:0007669"/>
    <property type="project" value="TreeGrafter"/>
</dbReference>
<reference evidence="2 3" key="1">
    <citation type="journal article" date="2018" name="Mol. Plant">
        <title>The genome of Artemisia annua provides insight into the evolution of Asteraceae family and artemisinin biosynthesis.</title>
        <authorList>
            <person name="Shen Q."/>
            <person name="Zhang L."/>
            <person name="Liao Z."/>
            <person name="Wang S."/>
            <person name="Yan T."/>
            <person name="Shi P."/>
            <person name="Liu M."/>
            <person name="Fu X."/>
            <person name="Pan Q."/>
            <person name="Wang Y."/>
            <person name="Lv Z."/>
            <person name="Lu X."/>
            <person name="Zhang F."/>
            <person name="Jiang W."/>
            <person name="Ma Y."/>
            <person name="Chen M."/>
            <person name="Hao X."/>
            <person name="Li L."/>
            <person name="Tang Y."/>
            <person name="Lv G."/>
            <person name="Zhou Y."/>
            <person name="Sun X."/>
            <person name="Brodelius P.E."/>
            <person name="Rose J.K.C."/>
            <person name="Tang K."/>
        </authorList>
    </citation>
    <scope>NUCLEOTIDE SEQUENCE [LARGE SCALE GENOMIC DNA]</scope>
    <source>
        <strain evidence="3">cv. Huhao1</strain>
        <tissue evidence="2">Leaf</tissue>
    </source>
</reference>
<feature type="domain" description="Guanylate kinase-like" evidence="1">
    <location>
        <begin position="1"/>
        <end position="84"/>
    </location>
</feature>
<dbReference type="AlphaFoldDB" id="A0A2U1P8N5"/>
<protein>
    <submittedName>
        <fullName evidence="2">Guanylate kinase</fullName>
    </submittedName>
</protein>
<evidence type="ECO:0000313" key="2">
    <source>
        <dbReference type="EMBL" id="PWA82113.1"/>
    </source>
</evidence>